<proteinExistence type="predicted"/>
<organism evidence="4 5">
    <name type="scientific">Chitinophaga arvensicola</name>
    <dbReference type="NCBI Taxonomy" id="29529"/>
    <lineage>
        <taxon>Bacteria</taxon>
        <taxon>Pseudomonadati</taxon>
        <taxon>Bacteroidota</taxon>
        <taxon>Chitinophagia</taxon>
        <taxon>Chitinophagales</taxon>
        <taxon>Chitinophagaceae</taxon>
        <taxon>Chitinophaga</taxon>
    </lineage>
</organism>
<dbReference type="InterPro" id="IPR036291">
    <property type="entry name" value="NAD(P)-bd_dom_sf"/>
</dbReference>
<evidence type="ECO:0000313" key="4">
    <source>
        <dbReference type="EMBL" id="SEW52518.1"/>
    </source>
</evidence>
<evidence type="ECO:0000313" key="5">
    <source>
        <dbReference type="Proteomes" id="UP000199310"/>
    </source>
</evidence>
<evidence type="ECO:0000256" key="1">
    <source>
        <dbReference type="ARBA" id="ARBA00023002"/>
    </source>
</evidence>
<evidence type="ECO:0000259" key="3">
    <source>
        <dbReference type="Pfam" id="PF19051"/>
    </source>
</evidence>
<dbReference type="GO" id="GO:0000166">
    <property type="term" value="F:nucleotide binding"/>
    <property type="evidence" value="ECO:0007669"/>
    <property type="project" value="InterPro"/>
</dbReference>
<dbReference type="InterPro" id="IPR050463">
    <property type="entry name" value="Gfo/Idh/MocA_oxidrdct_glycsds"/>
</dbReference>
<name>A0A1I0S8S7_9BACT</name>
<dbReference type="Gene3D" id="3.40.50.720">
    <property type="entry name" value="NAD(P)-binding Rossmann-like Domain"/>
    <property type="match status" value="1"/>
</dbReference>
<dbReference type="OrthoDB" id="9763611at2"/>
<keyword evidence="1" id="KW-0560">Oxidoreductase</keyword>
<feature type="domain" description="Gfo/Idh/MocA-like oxidoreductase bacterial type C-terminal" evidence="3">
    <location>
        <begin position="172"/>
        <end position="425"/>
    </location>
</feature>
<dbReference type="Pfam" id="PF01408">
    <property type="entry name" value="GFO_IDH_MocA"/>
    <property type="match status" value="1"/>
</dbReference>
<feature type="domain" description="Gfo/Idh/MocA-like oxidoreductase N-terminal" evidence="2">
    <location>
        <begin position="45"/>
        <end position="159"/>
    </location>
</feature>
<gene>
    <name evidence="4" type="ORF">SAMN04488122_4896</name>
</gene>
<dbReference type="InterPro" id="IPR000683">
    <property type="entry name" value="Gfo/Idh/MocA-like_OxRdtase_N"/>
</dbReference>
<dbReference type="InterPro" id="IPR043906">
    <property type="entry name" value="Gfo/Idh/MocA_OxRdtase_bact_C"/>
</dbReference>
<keyword evidence="5" id="KW-1185">Reference proteome</keyword>
<dbReference type="Pfam" id="PF19051">
    <property type="entry name" value="GFO_IDH_MocA_C2"/>
    <property type="match status" value="1"/>
</dbReference>
<dbReference type="RefSeq" id="WP_089899013.1">
    <property type="nucleotide sequence ID" value="NZ_FOJG01000002.1"/>
</dbReference>
<dbReference type="EMBL" id="FOJG01000002">
    <property type="protein sequence ID" value="SEW52518.1"/>
    <property type="molecule type" value="Genomic_DNA"/>
</dbReference>
<accession>A0A1I0S8S7</accession>
<protein>
    <submittedName>
        <fullName evidence="4">Predicted dehydrogenase</fullName>
    </submittedName>
</protein>
<dbReference type="PANTHER" id="PTHR43818:SF11">
    <property type="entry name" value="BCDNA.GH03377"/>
    <property type="match status" value="1"/>
</dbReference>
<dbReference type="SUPFAM" id="SSF55347">
    <property type="entry name" value="Glyceraldehyde-3-phosphate dehydrogenase-like, C-terminal domain"/>
    <property type="match status" value="1"/>
</dbReference>
<dbReference type="AlphaFoldDB" id="A0A1I0S8S7"/>
<evidence type="ECO:0000259" key="2">
    <source>
        <dbReference type="Pfam" id="PF01408"/>
    </source>
</evidence>
<dbReference type="Proteomes" id="UP000199310">
    <property type="component" value="Unassembled WGS sequence"/>
</dbReference>
<dbReference type="Gene3D" id="3.30.360.10">
    <property type="entry name" value="Dihydrodipicolinate Reductase, domain 2"/>
    <property type="match status" value="1"/>
</dbReference>
<dbReference type="GO" id="GO:0016491">
    <property type="term" value="F:oxidoreductase activity"/>
    <property type="evidence" value="ECO:0007669"/>
    <property type="project" value="UniProtKB-KW"/>
</dbReference>
<dbReference type="PANTHER" id="PTHR43818">
    <property type="entry name" value="BCDNA.GH03377"/>
    <property type="match status" value="1"/>
</dbReference>
<dbReference type="SUPFAM" id="SSF51735">
    <property type="entry name" value="NAD(P)-binding Rossmann-fold domains"/>
    <property type="match status" value="1"/>
</dbReference>
<reference evidence="5" key="1">
    <citation type="submission" date="2016-10" db="EMBL/GenBank/DDBJ databases">
        <authorList>
            <person name="Varghese N."/>
            <person name="Submissions S."/>
        </authorList>
    </citation>
    <scope>NUCLEOTIDE SEQUENCE [LARGE SCALE GENOMIC DNA]</scope>
    <source>
        <strain evidence="5">DSM 3695</strain>
    </source>
</reference>
<sequence length="425" mass="47560">MAKQNSDSRRAFLKNSLGALAAFTIVPRHVLGRGYLAPSDQLTKAIIGTGGMGRGHFGYAGTRVVALCDVDRSHLQLAMDQLGDKSKGVKTFSDYREVITLPEVDIVHVATPPHWHGIIAADAARAGKDIWCEKPMTATIGEGKRLVEAVQQHGRIFRLNTWFRFEDRFYGMGTTVKPIKKLVDSGLLGWPLKVTVSKHTGFDWKFYWVGKTNLDPMPVPKELDYDMWLGPAPYRPYNPHRVHQTFRGYWDYDGGGLGDMGQHYLDPIQYFLGKDDTSPVSVEVDAPQQHPDAVGTWRRITYTYADGCQIILDGDGADEKAAYIEGPKGKLYPGFRSDIPDLEKKLAAFPDPAPQQIDFVDAVKNRRKFALNEENGHRSATLVNMGKIALRLNRSLKFDPVKQEFIDDAGANALIYQPMRGPWTI</sequence>
<dbReference type="STRING" id="29529.SAMN04488122_4896"/>